<name>C3K9C0_PSEFS</name>
<dbReference type="KEGG" id="pfs:PFLU_2508"/>
<proteinExistence type="predicted"/>
<reference evidence="1" key="2">
    <citation type="submission" date="2023-10" db="EMBL/GenBank/DDBJ databases">
        <authorList>
            <person name="Fortmann-Grote C."/>
        </authorList>
    </citation>
    <scope>NUCLEOTIDE SEQUENCE</scope>
    <source>
        <strain evidence="1">SBW25</strain>
    </source>
</reference>
<evidence type="ECO:0000313" key="1">
    <source>
        <dbReference type="EMBL" id="CAI2796743.1"/>
    </source>
</evidence>
<dbReference type="HOGENOM" id="CLU_163357_0_0_6"/>
<reference evidence="2" key="1">
    <citation type="journal article" date="2009" name="Genome Biol.">
        <title>Genomic and genetic analyses of diversity and plant interactions of Pseudomonas fluorescens.</title>
        <authorList>
            <person name="Silby M.W."/>
            <person name="Cerdeno-Tarraga A.M."/>
            <person name="Vernikos G.S."/>
            <person name="Giddens S.R."/>
            <person name="Jackson R.W."/>
            <person name="Preston G.M."/>
            <person name="Zhang X.X."/>
            <person name="Moon C.D."/>
            <person name="Gehrig S.M."/>
            <person name="Godfrey S.A."/>
            <person name="Knight C.G."/>
            <person name="Malone J.G."/>
            <person name="Robinson Z."/>
            <person name="Spiers A.J."/>
            <person name="Harris S."/>
            <person name="Challis G.L."/>
            <person name="Yaxley A.M."/>
            <person name="Harris D."/>
            <person name="Seeger K."/>
            <person name="Murphy L."/>
            <person name="Rutter S."/>
            <person name="Squares R."/>
            <person name="Quail M.A."/>
            <person name="Saunders E."/>
            <person name="Mavromatis K."/>
            <person name="Brettin T.S."/>
            <person name="Bentley S.D."/>
            <person name="Hothersall J."/>
            <person name="Stephens E."/>
            <person name="Thomas C.M."/>
            <person name="Parkhill J."/>
            <person name="Levy S.B."/>
            <person name="Rainey P.B."/>
            <person name="Thomson N.R."/>
        </authorList>
    </citation>
    <scope>NUCLEOTIDE SEQUENCE [LARGE SCALE GENOMIC DNA]</scope>
    <source>
        <strain evidence="2">SBW25</strain>
    </source>
</reference>
<evidence type="ECO:0000313" key="2">
    <source>
        <dbReference type="EMBL" id="CAY48744.1"/>
    </source>
</evidence>
<dbReference type="EMBL" id="OV986001">
    <property type="protein sequence ID" value="CAI2796743.1"/>
    <property type="molecule type" value="Genomic_DNA"/>
</dbReference>
<organism evidence="2">
    <name type="scientific">Pseudomonas fluorescens (strain SBW25)</name>
    <dbReference type="NCBI Taxonomy" id="216595"/>
    <lineage>
        <taxon>Bacteria</taxon>
        <taxon>Pseudomonadati</taxon>
        <taxon>Pseudomonadota</taxon>
        <taxon>Gammaproteobacteria</taxon>
        <taxon>Pseudomonadales</taxon>
        <taxon>Pseudomonadaceae</taxon>
        <taxon>Pseudomonas</taxon>
    </lineage>
</organism>
<dbReference type="EMBL" id="AM181176">
    <property type="protein sequence ID" value="CAY48744.1"/>
    <property type="molecule type" value="Genomic_DNA"/>
</dbReference>
<protein>
    <recommendedName>
        <fullName evidence="3">ABM domain-containing protein</fullName>
    </recommendedName>
</protein>
<accession>C3K9C0</accession>
<evidence type="ECO:0008006" key="3">
    <source>
        <dbReference type="Google" id="ProtNLM"/>
    </source>
</evidence>
<sequence>MEIGFMSGLMKSAMGFEVNMDDEFADKICNILGLLEIGSSGVAGCELRKVAESNSWIIEFFWRDEQSMHAHFRSCQLQELIKLLASRSRKIVFECDSE</sequence>
<dbReference type="AlphaFoldDB" id="C3K9C0"/>
<gene>
    <name evidence="2" type="ordered locus">PFLU_2508</name>
</gene>
<dbReference type="Proteomes" id="UP001152918">
    <property type="component" value="Chromosome"/>
</dbReference>